<dbReference type="InterPro" id="IPR019019">
    <property type="entry name" value="H-type_lectin_domain"/>
</dbReference>
<dbReference type="AlphaFoldDB" id="A0A1M4MYM9"/>
<dbReference type="EMBL" id="FMJB01000011">
    <property type="protein sequence ID" value="SCM65976.1"/>
    <property type="molecule type" value="Genomic_DNA"/>
</dbReference>
<protein>
    <recommendedName>
        <fullName evidence="1">H-type lectin domain-containing protein</fullName>
    </recommendedName>
</protein>
<feature type="domain" description="H-type lectin" evidence="1">
    <location>
        <begin position="49"/>
        <end position="113"/>
    </location>
</feature>
<dbReference type="RefSeq" id="WP_083595525.1">
    <property type="nucleotide sequence ID" value="NZ_FMJB01000011.1"/>
</dbReference>
<proteinExistence type="predicted"/>
<dbReference type="Proteomes" id="UP000184085">
    <property type="component" value="Unassembled WGS sequence"/>
</dbReference>
<name>A0A1M4MYM9_9RHOB</name>
<gene>
    <name evidence="2" type="ORF">KARMA_0147</name>
</gene>
<dbReference type="SUPFAM" id="SSF141086">
    <property type="entry name" value="Agglutinin HPA-like"/>
    <property type="match status" value="1"/>
</dbReference>
<evidence type="ECO:0000313" key="3">
    <source>
        <dbReference type="Proteomes" id="UP000184085"/>
    </source>
</evidence>
<sequence length="130" mass="14249">MLASSRFVQQITMIPGAFQAISAQDELFNHCDTNEYMWSGDGARQVRWDFTFDQPFAAPPVVSAGLSGMDSSQSENLRFNIRCTEITAEGFTLLFDTWDNTRIARAGVSWSAHGIAVGKARGPIAAKAKD</sequence>
<keyword evidence="3" id="KW-1185">Reference proteome</keyword>
<accession>A0A1M4MYM9</accession>
<dbReference type="GO" id="GO:0007155">
    <property type="term" value="P:cell adhesion"/>
    <property type="evidence" value="ECO:0007669"/>
    <property type="project" value="InterPro"/>
</dbReference>
<evidence type="ECO:0000313" key="2">
    <source>
        <dbReference type="EMBL" id="SCM65976.1"/>
    </source>
</evidence>
<reference evidence="3" key="1">
    <citation type="submission" date="2016-09" db="EMBL/GenBank/DDBJ databases">
        <authorList>
            <person name="Wibberg D."/>
        </authorList>
    </citation>
    <scope>NUCLEOTIDE SEQUENCE [LARGE SCALE GENOMIC DNA]</scope>
</reference>
<dbReference type="InterPro" id="IPR037221">
    <property type="entry name" value="H-type_lectin_dom_sf"/>
</dbReference>
<evidence type="ECO:0000259" key="1">
    <source>
        <dbReference type="Pfam" id="PF09458"/>
    </source>
</evidence>
<organism evidence="2 3">
    <name type="scientific">Donghicola eburneus</name>
    <dbReference type="NCBI Taxonomy" id="393278"/>
    <lineage>
        <taxon>Bacteria</taxon>
        <taxon>Pseudomonadati</taxon>
        <taxon>Pseudomonadota</taxon>
        <taxon>Alphaproteobacteria</taxon>
        <taxon>Rhodobacterales</taxon>
        <taxon>Roseobacteraceae</taxon>
        <taxon>Donghicola</taxon>
    </lineage>
</organism>
<dbReference type="Gene3D" id="2.60.40.2080">
    <property type="match status" value="1"/>
</dbReference>
<dbReference type="GO" id="GO:0030246">
    <property type="term" value="F:carbohydrate binding"/>
    <property type="evidence" value="ECO:0007669"/>
    <property type="project" value="InterPro"/>
</dbReference>
<dbReference type="Pfam" id="PF09458">
    <property type="entry name" value="H_lectin"/>
    <property type="match status" value="1"/>
</dbReference>